<evidence type="ECO:0000313" key="1">
    <source>
        <dbReference type="EMBL" id="CAA9350831.1"/>
    </source>
</evidence>
<accession>A0A6J4M5L4</accession>
<proteinExistence type="predicted"/>
<dbReference type="AlphaFoldDB" id="A0A6J4M5L4"/>
<sequence length="137" mass="15204">MKLWYGYGSEHSMNLVMIGQFKDAGDATEAKEVIERITEQVGIDIEADHIEVGEQTDRYSDDMLTLLGSGVNVHHIYPAELEQFAYDVSVEVEDDKVLVTTDEIDVSAFLKVLLDQGARVEVYSAHRHPGTGYGRGG</sequence>
<name>A0A6J4M5L4_9CHLR</name>
<protein>
    <submittedName>
        <fullName evidence="1">Uncharacterized protein</fullName>
    </submittedName>
</protein>
<gene>
    <name evidence="1" type="ORF">AVDCRST_MAG93-7110</name>
</gene>
<organism evidence="1">
    <name type="scientific">uncultured Chloroflexia bacterium</name>
    <dbReference type="NCBI Taxonomy" id="1672391"/>
    <lineage>
        <taxon>Bacteria</taxon>
        <taxon>Bacillati</taxon>
        <taxon>Chloroflexota</taxon>
        <taxon>Chloroflexia</taxon>
        <taxon>environmental samples</taxon>
    </lineage>
</organism>
<dbReference type="EMBL" id="CADCTR010002402">
    <property type="protein sequence ID" value="CAA9350831.1"/>
    <property type="molecule type" value="Genomic_DNA"/>
</dbReference>
<reference evidence="1" key="1">
    <citation type="submission" date="2020-02" db="EMBL/GenBank/DDBJ databases">
        <authorList>
            <person name="Meier V. D."/>
        </authorList>
    </citation>
    <scope>NUCLEOTIDE SEQUENCE</scope>
    <source>
        <strain evidence="1">AVDCRST_MAG93</strain>
    </source>
</reference>
<dbReference type="InterPro" id="IPR045955">
    <property type="entry name" value="DUF6375"/>
</dbReference>
<dbReference type="Pfam" id="PF19902">
    <property type="entry name" value="DUF6375"/>
    <property type="match status" value="1"/>
</dbReference>